<comment type="caution">
    <text evidence="1">The sequence shown here is derived from an EMBL/GenBank/DDBJ whole genome shotgun (WGS) entry which is preliminary data.</text>
</comment>
<proteinExistence type="predicted"/>
<evidence type="ECO:0000313" key="1">
    <source>
        <dbReference type="EMBL" id="KAL0412471.1"/>
    </source>
</evidence>
<accession>A0AAW2U9K9</accession>
<dbReference type="InterPro" id="IPR038974">
    <property type="entry name" value="CIF1/2"/>
</dbReference>
<dbReference type="PANTHER" id="PTHR35290:SF2">
    <property type="entry name" value="PROTEIN CASPARIAN STRIP INTEGRITY FACTOR 1"/>
    <property type="match status" value="1"/>
</dbReference>
<gene>
    <name evidence="1" type="ORF">Sradi_1448800</name>
</gene>
<reference evidence="1" key="1">
    <citation type="submission" date="2020-06" db="EMBL/GenBank/DDBJ databases">
        <authorList>
            <person name="Li T."/>
            <person name="Hu X."/>
            <person name="Zhang T."/>
            <person name="Song X."/>
            <person name="Zhang H."/>
            <person name="Dai N."/>
            <person name="Sheng W."/>
            <person name="Hou X."/>
            <person name="Wei L."/>
        </authorList>
    </citation>
    <scope>NUCLEOTIDE SEQUENCE</scope>
    <source>
        <strain evidence="1">G02</strain>
        <tissue evidence="1">Leaf</tissue>
    </source>
</reference>
<organism evidence="1">
    <name type="scientific">Sesamum radiatum</name>
    <name type="common">Black benniseed</name>
    <dbReference type="NCBI Taxonomy" id="300843"/>
    <lineage>
        <taxon>Eukaryota</taxon>
        <taxon>Viridiplantae</taxon>
        <taxon>Streptophyta</taxon>
        <taxon>Embryophyta</taxon>
        <taxon>Tracheophyta</taxon>
        <taxon>Spermatophyta</taxon>
        <taxon>Magnoliopsida</taxon>
        <taxon>eudicotyledons</taxon>
        <taxon>Gunneridae</taxon>
        <taxon>Pentapetalae</taxon>
        <taxon>asterids</taxon>
        <taxon>lamiids</taxon>
        <taxon>Lamiales</taxon>
        <taxon>Pedaliaceae</taxon>
        <taxon>Sesamum</taxon>
    </lineage>
</organism>
<reference evidence="1" key="2">
    <citation type="journal article" date="2024" name="Plant">
        <title>Genomic evolution and insights into agronomic trait innovations of Sesamum species.</title>
        <authorList>
            <person name="Miao H."/>
            <person name="Wang L."/>
            <person name="Qu L."/>
            <person name="Liu H."/>
            <person name="Sun Y."/>
            <person name="Le M."/>
            <person name="Wang Q."/>
            <person name="Wei S."/>
            <person name="Zheng Y."/>
            <person name="Lin W."/>
            <person name="Duan Y."/>
            <person name="Cao H."/>
            <person name="Xiong S."/>
            <person name="Wang X."/>
            <person name="Wei L."/>
            <person name="Li C."/>
            <person name="Ma Q."/>
            <person name="Ju M."/>
            <person name="Zhao R."/>
            <person name="Li G."/>
            <person name="Mu C."/>
            <person name="Tian Q."/>
            <person name="Mei H."/>
            <person name="Zhang T."/>
            <person name="Gao T."/>
            <person name="Zhang H."/>
        </authorList>
    </citation>
    <scope>NUCLEOTIDE SEQUENCE</scope>
    <source>
        <strain evidence="1">G02</strain>
    </source>
</reference>
<sequence length="72" mass="8530">QLSKSLDNQELKEIATITHDFESRDNDDLALWKQRRHDDEIHERVLTVATNDYERYDPAPALVKPRFKLIPN</sequence>
<dbReference type="EMBL" id="JACGWJ010000006">
    <property type="protein sequence ID" value="KAL0412471.1"/>
    <property type="molecule type" value="Genomic_DNA"/>
</dbReference>
<dbReference type="AlphaFoldDB" id="A0AAW2U9K9"/>
<name>A0AAW2U9K9_SESRA</name>
<dbReference type="PANTHER" id="PTHR35290">
    <property type="entry name" value="PROTEIN CASPARIAN STRIP INTEGRITY FACTOR 1-RELATED"/>
    <property type="match status" value="1"/>
</dbReference>
<protein>
    <submittedName>
        <fullName evidence="1">Uncharacterized protein</fullName>
    </submittedName>
</protein>
<feature type="non-terminal residue" evidence="1">
    <location>
        <position position="1"/>
    </location>
</feature>